<dbReference type="AlphaFoldDB" id="A0A395XFB3"/>
<comment type="caution">
    <text evidence="2">The sequence shown here is derived from an EMBL/GenBank/DDBJ whole genome shotgun (WGS) entry which is preliminary data.</text>
</comment>
<reference evidence="2 3" key="1">
    <citation type="submission" date="2018-08" db="EMBL/GenBank/DDBJ databases">
        <title>A genome reference for cultivated species of the human gut microbiota.</title>
        <authorList>
            <person name="Zou Y."/>
            <person name="Xue W."/>
            <person name="Luo G."/>
        </authorList>
    </citation>
    <scope>NUCLEOTIDE SEQUENCE [LARGE SCALE GENOMIC DNA]</scope>
    <source>
        <strain evidence="2 3">AF13-3LB</strain>
    </source>
</reference>
<organism evidence="2 3">
    <name type="scientific">Bifidobacterium pseudolongum</name>
    <dbReference type="NCBI Taxonomy" id="1694"/>
    <lineage>
        <taxon>Bacteria</taxon>
        <taxon>Bacillati</taxon>
        <taxon>Actinomycetota</taxon>
        <taxon>Actinomycetes</taxon>
        <taxon>Bifidobacteriales</taxon>
        <taxon>Bifidobacteriaceae</taxon>
        <taxon>Bifidobacterium</taxon>
    </lineage>
</organism>
<dbReference type="EMBL" id="QRZV01000004">
    <property type="protein sequence ID" value="RGW08632.1"/>
    <property type="molecule type" value="Genomic_DNA"/>
</dbReference>
<evidence type="ECO:0000313" key="2">
    <source>
        <dbReference type="EMBL" id="RGW08632.1"/>
    </source>
</evidence>
<proteinExistence type="predicted"/>
<dbReference type="Proteomes" id="UP000265970">
    <property type="component" value="Unassembled WGS sequence"/>
</dbReference>
<name>A0A395XFB3_9BIFI</name>
<evidence type="ECO:0000256" key="1">
    <source>
        <dbReference type="SAM" id="MobiDB-lite"/>
    </source>
</evidence>
<evidence type="ECO:0000313" key="3">
    <source>
        <dbReference type="Proteomes" id="UP000265970"/>
    </source>
</evidence>
<gene>
    <name evidence="2" type="ORF">DWV92_07265</name>
</gene>
<sequence length="257" mass="29810">MEYTELAWLMLKKHHSIDDICRQTGFHRDLVERMADDLEKQQAVKKAERAVELAALRMERGCPMCATGYANVTTTCFPPYSNADEFTDRPVDFFMRATCSNWKCPMRTLQPMPDEYTAVEYFKKGLSWVPVEGYVRLTPLGQQYVFHELVQQGLSTDDLKALGFDAEVVDRQFLIRDLDRMVYEGVDTELMCPNCGRKGEYRNAVNPATHRKTSWDCWWRVGCPSCKTRLKHAFPTQQEAKTAWENGQLDQQPEETR</sequence>
<accession>A0A395XFB3</accession>
<feature type="region of interest" description="Disordered" evidence="1">
    <location>
        <begin position="238"/>
        <end position="257"/>
    </location>
</feature>
<protein>
    <submittedName>
        <fullName evidence="2">Uncharacterized protein</fullName>
    </submittedName>
</protein>
<dbReference type="RefSeq" id="WP_118239507.1">
    <property type="nucleotide sequence ID" value="NZ_QRZV01000004.1"/>
</dbReference>